<protein>
    <submittedName>
        <fullName evidence="1">Uncharacterized protein</fullName>
    </submittedName>
</protein>
<proteinExistence type="predicted"/>
<dbReference type="EMBL" id="GISG01219158">
    <property type="protein sequence ID" value="MBA4663033.1"/>
    <property type="molecule type" value="Transcribed_RNA"/>
</dbReference>
<dbReference type="AlphaFoldDB" id="A0A7C9ACP3"/>
<reference evidence="1" key="2">
    <citation type="submission" date="2020-07" db="EMBL/GenBank/DDBJ databases">
        <authorList>
            <person name="Vera ALvarez R."/>
            <person name="Arias-Moreno D.M."/>
            <person name="Jimenez-Jacinto V."/>
            <person name="Jimenez-Bremont J.F."/>
            <person name="Swaminathan K."/>
            <person name="Moose S.P."/>
            <person name="Guerrero-Gonzalez M.L."/>
            <person name="Marino-Ramirez L."/>
            <person name="Landsman D."/>
            <person name="Rodriguez-Kessler M."/>
            <person name="Delgado-Sanchez P."/>
        </authorList>
    </citation>
    <scope>NUCLEOTIDE SEQUENCE</scope>
    <source>
        <tissue evidence="1">Cladode</tissue>
    </source>
</reference>
<reference evidence="1" key="1">
    <citation type="journal article" date="2013" name="J. Plant Res.">
        <title>Effect of fungi and light on seed germination of three Opuntia species from semiarid lands of central Mexico.</title>
        <authorList>
            <person name="Delgado-Sanchez P."/>
            <person name="Jimenez-Bremont J.F."/>
            <person name="Guerrero-Gonzalez Mde L."/>
            <person name="Flores J."/>
        </authorList>
    </citation>
    <scope>NUCLEOTIDE SEQUENCE</scope>
    <source>
        <tissue evidence="1">Cladode</tissue>
    </source>
</reference>
<organism evidence="1">
    <name type="scientific">Opuntia streptacantha</name>
    <name type="common">Prickly pear cactus</name>
    <name type="synonym">Opuntia cardona</name>
    <dbReference type="NCBI Taxonomy" id="393608"/>
    <lineage>
        <taxon>Eukaryota</taxon>
        <taxon>Viridiplantae</taxon>
        <taxon>Streptophyta</taxon>
        <taxon>Embryophyta</taxon>
        <taxon>Tracheophyta</taxon>
        <taxon>Spermatophyta</taxon>
        <taxon>Magnoliopsida</taxon>
        <taxon>eudicotyledons</taxon>
        <taxon>Gunneridae</taxon>
        <taxon>Pentapetalae</taxon>
        <taxon>Caryophyllales</taxon>
        <taxon>Cactineae</taxon>
        <taxon>Cactaceae</taxon>
        <taxon>Opuntioideae</taxon>
        <taxon>Opuntia</taxon>
    </lineage>
</organism>
<accession>A0A7C9ACP3</accession>
<name>A0A7C9ACP3_OPUST</name>
<sequence length="110" mass="11835">MLRPGKPFSTSSSNIAVLQSKSMEIFLGLLFLESSSLESSHSLHTSLRACTTSPMKGRWDTSGCTHIDAIAATFATLSKDTSEDNRHGSMIDSKPSLLVRSGLAQATRFS</sequence>
<evidence type="ECO:0000313" key="1">
    <source>
        <dbReference type="EMBL" id="MBA4663033.1"/>
    </source>
</evidence>